<dbReference type="Proteomes" id="UP001211065">
    <property type="component" value="Unassembled WGS sequence"/>
</dbReference>
<dbReference type="AlphaFoldDB" id="A0AAD5Y1I9"/>
<accession>A0AAD5Y1I9</accession>
<sequence>MFHWFQRNYVPHESVLTEEEQLKNTNVRPNIKVQEVIEETRTNPYYPLSGPPQNEKEKQMLQEMIREEHNNTMDSLIRRRKVEENDLTFLANLNCSDLMLEFRYCRMFGEFREKSCGCGEKKFALDDCVRFNKNAIRELGYFAAKTKEEKEKVLDNADAIYLKRMKARREEDMEMEREMTMK</sequence>
<evidence type="ECO:0000313" key="1">
    <source>
        <dbReference type="EMBL" id="KAJ3227181.1"/>
    </source>
</evidence>
<name>A0AAD5Y1I9_9FUNG</name>
<keyword evidence="2" id="KW-1185">Reference proteome</keyword>
<comment type="caution">
    <text evidence="1">The sequence shown here is derived from an EMBL/GenBank/DDBJ whole genome shotgun (WGS) entry which is preliminary data.</text>
</comment>
<gene>
    <name evidence="1" type="ORF">HK099_003144</name>
</gene>
<proteinExistence type="predicted"/>
<dbReference type="EMBL" id="JADGJW010000021">
    <property type="protein sequence ID" value="KAJ3227181.1"/>
    <property type="molecule type" value="Genomic_DNA"/>
</dbReference>
<organism evidence="1 2">
    <name type="scientific">Clydaea vesicula</name>
    <dbReference type="NCBI Taxonomy" id="447962"/>
    <lineage>
        <taxon>Eukaryota</taxon>
        <taxon>Fungi</taxon>
        <taxon>Fungi incertae sedis</taxon>
        <taxon>Chytridiomycota</taxon>
        <taxon>Chytridiomycota incertae sedis</taxon>
        <taxon>Chytridiomycetes</taxon>
        <taxon>Lobulomycetales</taxon>
        <taxon>Lobulomycetaceae</taxon>
        <taxon>Clydaea</taxon>
    </lineage>
</organism>
<evidence type="ECO:0000313" key="2">
    <source>
        <dbReference type="Proteomes" id="UP001211065"/>
    </source>
</evidence>
<protein>
    <submittedName>
        <fullName evidence="1">Uncharacterized protein</fullName>
    </submittedName>
</protein>
<reference evidence="1" key="1">
    <citation type="submission" date="2020-05" db="EMBL/GenBank/DDBJ databases">
        <title>Phylogenomic resolution of chytrid fungi.</title>
        <authorList>
            <person name="Stajich J.E."/>
            <person name="Amses K."/>
            <person name="Simmons R."/>
            <person name="Seto K."/>
            <person name="Myers J."/>
            <person name="Bonds A."/>
            <person name="Quandt C.A."/>
            <person name="Barry K."/>
            <person name="Liu P."/>
            <person name="Grigoriev I."/>
            <person name="Longcore J.E."/>
            <person name="James T.Y."/>
        </authorList>
    </citation>
    <scope>NUCLEOTIDE SEQUENCE</scope>
    <source>
        <strain evidence="1">JEL0476</strain>
    </source>
</reference>